<dbReference type="AlphaFoldDB" id="A0A9I9E5B1"/>
<dbReference type="Gramene" id="MELO3C028938.2.1">
    <property type="protein sequence ID" value="MELO3C028938.2.1"/>
    <property type="gene ID" value="MELO3C028938.2"/>
</dbReference>
<keyword evidence="1" id="KW-1133">Transmembrane helix</keyword>
<reference evidence="2" key="1">
    <citation type="submission" date="2023-03" db="UniProtKB">
        <authorList>
            <consortium name="EnsemblPlants"/>
        </authorList>
    </citation>
    <scope>IDENTIFICATION</scope>
</reference>
<protein>
    <submittedName>
        <fullName evidence="2">Uncharacterized protein</fullName>
    </submittedName>
</protein>
<sequence>MAAFVWRWCHPPLPFAGFSISVRCSFMYLGYFWGRWFLNAFPVAPSAEAKASSSCFILALTACCSFLTPSKSPLMIYITMICKTKRNAFMLYMVLQALNL</sequence>
<name>A0A9I9E5B1_CUCME</name>
<proteinExistence type="predicted"/>
<feature type="transmembrane region" description="Helical" evidence="1">
    <location>
        <begin position="51"/>
        <end position="68"/>
    </location>
</feature>
<keyword evidence="1" id="KW-0812">Transmembrane</keyword>
<evidence type="ECO:0000313" key="2">
    <source>
        <dbReference type="EnsemblPlants" id="MELO3C028938.2.1"/>
    </source>
</evidence>
<dbReference type="EnsemblPlants" id="MELO3C028938.2.1">
    <property type="protein sequence ID" value="MELO3C028938.2.1"/>
    <property type="gene ID" value="MELO3C028938.2"/>
</dbReference>
<evidence type="ECO:0000256" key="1">
    <source>
        <dbReference type="SAM" id="Phobius"/>
    </source>
</evidence>
<accession>A0A9I9E5B1</accession>
<feature type="transmembrane region" description="Helical" evidence="1">
    <location>
        <begin position="12"/>
        <end position="31"/>
    </location>
</feature>
<organism evidence="2">
    <name type="scientific">Cucumis melo</name>
    <name type="common">Muskmelon</name>
    <dbReference type="NCBI Taxonomy" id="3656"/>
    <lineage>
        <taxon>Eukaryota</taxon>
        <taxon>Viridiplantae</taxon>
        <taxon>Streptophyta</taxon>
        <taxon>Embryophyta</taxon>
        <taxon>Tracheophyta</taxon>
        <taxon>Spermatophyta</taxon>
        <taxon>Magnoliopsida</taxon>
        <taxon>eudicotyledons</taxon>
        <taxon>Gunneridae</taxon>
        <taxon>Pentapetalae</taxon>
        <taxon>rosids</taxon>
        <taxon>fabids</taxon>
        <taxon>Cucurbitales</taxon>
        <taxon>Cucurbitaceae</taxon>
        <taxon>Benincaseae</taxon>
        <taxon>Cucumis</taxon>
    </lineage>
</organism>
<keyword evidence="1" id="KW-0472">Membrane</keyword>